<dbReference type="SUPFAM" id="SSF51735">
    <property type="entry name" value="NAD(P)-binding Rossmann-fold domains"/>
    <property type="match status" value="1"/>
</dbReference>
<dbReference type="GO" id="GO:0050661">
    <property type="term" value="F:NADP binding"/>
    <property type="evidence" value="ECO:0007669"/>
    <property type="project" value="InterPro"/>
</dbReference>
<dbReference type="InterPro" id="IPR036291">
    <property type="entry name" value="NAD(P)-bd_dom_sf"/>
</dbReference>
<dbReference type="NCBIfam" id="TIGR01915">
    <property type="entry name" value="npdG"/>
    <property type="match status" value="1"/>
</dbReference>
<dbReference type="RefSeq" id="WP_119062022.1">
    <property type="nucleotide sequence ID" value="NZ_QXDF01000002.1"/>
</dbReference>
<gene>
    <name evidence="3" type="ORF">BXY53_2214</name>
</gene>
<keyword evidence="1" id="KW-0560">Oxidoreductase</keyword>
<organism evidence="3 4">
    <name type="scientific">Dichotomicrobium thermohalophilum</name>
    <dbReference type="NCBI Taxonomy" id="933063"/>
    <lineage>
        <taxon>Bacteria</taxon>
        <taxon>Pseudomonadati</taxon>
        <taxon>Pseudomonadota</taxon>
        <taxon>Alphaproteobacteria</taxon>
        <taxon>Hyphomicrobiales</taxon>
        <taxon>Hyphomicrobiaceae</taxon>
        <taxon>Dichotomicrobium</taxon>
    </lineage>
</organism>
<dbReference type="Proteomes" id="UP000266273">
    <property type="component" value="Unassembled WGS sequence"/>
</dbReference>
<dbReference type="EMBL" id="QXDF01000002">
    <property type="protein sequence ID" value="RIA47652.1"/>
    <property type="molecule type" value="Genomic_DNA"/>
</dbReference>
<dbReference type="Pfam" id="PF03807">
    <property type="entry name" value="F420_oxidored"/>
    <property type="match status" value="1"/>
</dbReference>
<dbReference type="Gene3D" id="3.40.50.720">
    <property type="entry name" value="NAD(P)-binding Rossmann-like Domain"/>
    <property type="match status" value="1"/>
</dbReference>
<evidence type="ECO:0000256" key="1">
    <source>
        <dbReference type="ARBA" id="ARBA00023002"/>
    </source>
</evidence>
<evidence type="ECO:0000313" key="4">
    <source>
        <dbReference type="Proteomes" id="UP000266273"/>
    </source>
</evidence>
<dbReference type="OrthoDB" id="5738121at2"/>
<dbReference type="GO" id="GO:0006740">
    <property type="term" value="P:NADPH regeneration"/>
    <property type="evidence" value="ECO:0007669"/>
    <property type="project" value="InterPro"/>
</dbReference>
<dbReference type="GO" id="GO:0005886">
    <property type="term" value="C:plasma membrane"/>
    <property type="evidence" value="ECO:0007669"/>
    <property type="project" value="TreeGrafter"/>
</dbReference>
<dbReference type="GO" id="GO:0008823">
    <property type="term" value="F:cupric reductase (NADH) activity"/>
    <property type="evidence" value="ECO:0007669"/>
    <property type="project" value="TreeGrafter"/>
</dbReference>
<dbReference type="InterPro" id="IPR010185">
    <property type="entry name" value="NpdG"/>
</dbReference>
<dbReference type="PANTHER" id="PTHR14239:SF0">
    <property type="entry name" value="F420-DEPENDENT NADP REDUCTASE"/>
    <property type="match status" value="1"/>
</dbReference>
<evidence type="ECO:0000259" key="2">
    <source>
        <dbReference type="Pfam" id="PF03807"/>
    </source>
</evidence>
<dbReference type="GO" id="GO:0016651">
    <property type="term" value="F:oxidoreductase activity, acting on NAD(P)H"/>
    <property type="evidence" value="ECO:0007669"/>
    <property type="project" value="InterPro"/>
</dbReference>
<sequence length="221" mass="22705">MSESRPRVGVIGGTGALGSALARRWAMAGYHIIIGSRAAERAETAAAEMALPEDAPRPAGMDNASAAGAADLVVVTVPFVSQEQMLEDIKAASAGKIVVDTTVPLVPPKVMRVQLPPEGSAAARARRILGDGARLVSAFHNVAAHKLQRDAPVDCDVLVFGEPDDRGPVVELAEAAGLRGIHAGPLDNAVAAEALTSILIGINKRYKVDGAGIQITGIAAE</sequence>
<dbReference type="GO" id="GO:0070967">
    <property type="term" value="F:coenzyme F420 binding"/>
    <property type="evidence" value="ECO:0007669"/>
    <property type="project" value="InterPro"/>
</dbReference>
<dbReference type="InterPro" id="IPR028939">
    <property type="entry name" value="P5C_Rdtase_cat_N"/>
</dbReference>
<dbReference type="GO" id="GO:0015677">
    <property type="term" value="P:copper ion import"/>
    <property type="evidence" value="ECO:0007669"/>
    <property type="project" value="TreeGrafter"/>
</dbReference>
<accession>A0A397PF61</accession>
<protein>
    <submittedName>
        <fullName evidence="3">Reduced coenzyme F420:NADP oxidoreductase</fullName>
    </submittedName>
</protein>
<name>A0A397PF61_9HYPH</name>
<evidence type="ECO:0000313" key="3">
    <source>
        <dbReference type="EMBL" id="RIA47652.1"/>
    </source>
</evidence>
<comment type="caution">
    <text evidence="3">The sequence shown here is derived from an EMBL/GenBank/DDBJ whole genome shotgun (WGS) entry which is preliminary data.</text>
</comment>
<keyword evidence="4" id="KW-1185">Reference proteome</keyword>
<reference evidence="3 4" key="1">
    <citation type="submission" date="2018-08" db="EMBL/GenBank/DDBJ databases">
        <title>Genomic Encyclopedia of Archaeal and Bacterial Type Strains, Phase II (KMG-II): from individual species to whole genera.</title>
        <authorList>
            <person name="Goeker M."/>
        </authorList>
    </citation>
    <scope>NUCLEOTIDE SEQUENCE [LARGE SCALE GENOMIC DNA]</scope>
    <source>
        <strain evidence="3 4">DSM 5002</strain>
    </source>
</reference>
<dbReference type="InterPro" id="IPR051267">
    <property type="entry name" value="STEAP_metalloreductase"/>
</dbReference>
<proteinExistence type="predicted"/>
<feature type="domain" description="Pyrroline-5-carboxylate reductase catalytic N-terminal" evidence="2">
    <location>
        <begin position="7"/>
        <end position="104"/>
    </location>
</feature>
<dbReference type="GO" id="GO:0052851">
    <property type="term" value="F:ferric-chelate reductase (NADPH) activity"/>
    <property type="evidence" value="ECO:0007669"/>
    <property type="project" value="TreeGrafter"/>
</dbReference>
<dbReference type="AlphaFoldDB" id="A0A397PF61"/>
<dbReference type="PANTHER" id="PTHR14239">
    <property type="entry name" value="DUDULIN-RELATED"/>
    <property type="match status" value="1"/>
</dbReference>